<reference evidence="6 7" key="1">
    <citation type="submission" date="2015-08" db="EMBL/GenBank/DDBJ databases">
        <authorList>
            <person name="Babu N.S."/>
            <person name="Beckwith C.J."/>
            <person name="Beseler K.G."/>
            <person name="Brison A."/>
            <person name="Carone J.V."/>
            <person name="Caskin T.P."/>
            <person name="Diamond M."/>
            <person name="Durham M.E."/>
            <person name="Foxe J.M."/>
            <person name="Go M."/>
            <person name="Henderson B.A."/>
            <person name="Jones I.B."/>
            <person name="McGettigan J.A."/>
            <person name="Micheletti S.J."/>
            <person name="Nasrallah M.E."/>
            <person name="Ortiz D."/>
            <person name="Piller C.R."/>
            <person name="Privatt S.R."/>
            <person name="Schneider S.L."/>
            <person name="Sharp S."/>
            <person name="Smith T.C."/>
            <person name="Stanton J.D."/>
            <person name="Ullery H.E."/>
            <person name="Wilson R.J."/>
            <person name="Serrano M.G."/>
            <person name="Buck G."/>
            <person name="Lee V."/>
            <person name="Wang Y."/>
            <person name="Carvalho R."/>
            <person name="Voegtly L."/>
            <person name="Shi R."/>
            <person name="Duckworth R."/>
            <person name="Johnson A."/>
            <person name="Loviza R."/>
            <person name="Walstead R."/>
            <person name="Shah Z."/>
            <person name="Kiflezghi M."/>
            <person name="Wade K."/>
            <person name="Ball S.L."/>
            <person name="Bradley K.W."/>
            <person name="Asai D.J."/>
            <person name="Bowman C.A."/>
            <person name="Russell D.A."/>
            <person name="Pope W.H."/>
            <person name="Jacobs-Sera D."/>
            <person name="Hendrix R.W."/>
            <person name="Hatfull G.F."/>
        </authorList>
    </citation>
    <scope>NUCLEOTIDE SEQUENCE [LARGE SCALE GENOMIC DNA]</scope>
    <source>
        <strain evidence="6 7">DSM 27710</strain>
    </source>
</reference>
<evidence type="ECO:0000313" key="6">
    <source>
        <dbReference type="EMBL" id="AKU90125.1"/>
    </source>
</evidence>
<keyword evidence="2" id="KW-0813">Transport</keyword>
<keyword evidence="7" id="KW-1185">Reference proteome</keyword>
<dbReference type="KEGG" id="vin:AKJ08_0512"/>
<dbReference type="Gene3D" id="2.40.50.100">
    <property type="match status" value="1"/>
</dbReference>
<evidence type="ECO:0000259" key="4">
    <source>
        <dbReference type="Pfam" id="PF25954"/>
    </source>
</evidence>
<dbReference type="AlphaFoldDB" id="A0A0K1P9C8"/>
<dbReference type="GO" id="GO:0046914">
    <property type="term" value="F:transition metal ion binding"/>
    <property type="evidence" value="ECO:0007669"/>
    <property type="project" value="TreeGrafter"/>
</dbReference>
<feature type="chain" id="PRO_5005465511" evidence="3">
    <location>
        <begin position="27"/>
        <end position="385"/>
    </location>
</feature>
<dbReference type="Pfam" id="PF25954">
    <property type="entry name" value="Beta-barrel_RND_2"/>
    <property type="match status" value="1"/>
</dbReference>
<dbReference type="EMBL" id="CP012332">
    <property type="protein sequence ID" value="AKU90125.1"/>
    <property type="molecule type" value="Genomic_DNA"/>
</dbReference>
<gene>
    <name evidence="6" type="ORF">AKJ08_0512</name>
</gene>
<dbReference type="GO" id="GO:0030288">
    <property type="term" value="C:outer membrane-bounded periplasmic space"/>
    <property type="evidence" value="ECO:0007669"/>
    <property type="project" value="TreeGrafter"/>
</dbReference>
<dbReference type="InterPro" id="IPR051909">
    <property type="entry name" value="MFP_Cation_Efflux"/>
</dbReference>
<evidence type="ECO:0000259" key="5">
    <source>
        <dbReference type="Pfam" id="PF25973"/>
    </source>
</evidence>
<dbReference type="Gene3D" id="2.40.420.20">
    <property type="match status" value="1"/>
</dbReference>
<dbReference type="GO" id="GO:0015679">
    <property type="term" value="P:plasma membrane copper ion transport"/>
    <property type="evidence" value="ECO:0007669"/>
    <property type="project" value="TreeGrafter"/>
</dbReference>
<dbReference type="STRING" id="1391653.AKJ08_0512"/>
<comment type="similarity">
    <text evidence="1">Belongs to the membrane fusion protein (MFP) (TC 8.A.1) family.</text>
</comment>
<proteinExistence type="inferred from homology"/>
<keyword evidence="3" id="KW-0732">Signal</keyword>
<sequence>MMSKGSKRLLPIAVAGALGIAAVTAAAGFERKPSATVGDAPGMKMQGEAITLAPDALQWKALKLGKVSRSASRLAEPVPARVRLDETTASHVSAPLEGRVSRVLVELGQRVTKGQALFAVKSQAIAELRVERDKAKVDLDVAKAAHERTAAMVEAKALPAKEELTARQELRQAELAHRMAGAKLSSLQVSSSGDNEFTVTAPIGGVVVEKNVAPSAMVAPEGGSSQIVIADLSSVWVVADLFASEPLALKPGTAAQIFLPSRPGVTLDATVEMVSAVVDPERHAIPVRMRLPNPDGLLRPNDFAEVRFLVEGDGLLEIPASALVSDGARTSVFVQEPSGVLRKREIVAGSSRKGRVPVLSGLQEGDVIVEEGGLLLDNQLSITGS</sequence>
<evidence type="ECO:0000256" key="2">
    <source>
        <dbReference type="ARBA" id="ARBA00022448"/>
    </source>
</evidence>
<protein>
    <submittedName>
        <fullName evidence="6">Putative Co/Zn/Cd efflux system membrane fusion protein</fullName>
    </submittedName>
</protein>
<evidence type="ECO:0000256" key="1">
    <source>
        <dbReference type="ARBA" id="ARBA00009477"/>
    </source>
</evidence>
<organism evidence="6 7">
    <name type="scientific">Vulgatibacter incomptus</name>
    <dbReference type="NCBI Taxonomy" id="1391653"/>
    <lineage>
        <taxon>Bacteria</taxon>
        <taxon>Pseudomonadati</taxon>
        <taxon>Myxococcota</taxon>
        <taxon>Myxococcia</taxon>
        <taxon>Myxococcales</taxon>
        <taxon>Cystobacterineae</taxon>
        <taxon>Vulgatibacteraceae</taxon>
        <taxon>Vulgatibacter</taxon>
    </lineage>
</organism>
<dbReference type="GO" id="GO:0016020">
    <property type="term" value="C:membrane"/>
    <property type="evidence" value="ECO:0007669"/>
    <property type="project" value="InterPro"/>
</dbReference>
<name>A0A0K1P9C8_9BACT</name>
<dbReference type="InterPro" id="IPR058647">
    <property type="entry name" value="BSH_CzcB-like"/>
</dbReference>
<dbReference type="InterPro" id="IPR058792">
    <property type="entry name" value="Beta-barrel_RND_2"/>
</dbReference>
<evidence type="ECO:0000313" key="7">
    <source>
        <dbReference type="Proteomes" id="UP000055590"/>
    </source>
</evidence>
<dbReference type="PANTHER" id="PTHR30097:SF4">
    <property type="entry name" value="SLR6042 PROTEIN"/>
    <property type="match status" value="1"/>
</dbReference>
<evidence type="ECO:0000256" key="3">
    <source>
        <dbReference type="SAM" id="SignalP"/>
    </source>
</evidence>
<dbReference type="Gene3D" id="2.40.30.170">
    <property type="match status" value="1"/>
</dbReference>
<dbReference type="Proteomes" id="UP000055590">
    <property type="component" value="Chromosome"/>
</dbReference>
<dbReference type="SUPFAM" id="SSF111369">
    <property type="entry name" value="HlyD-like secretion proteins"/>
    <property type="match status" value="1"/>
</dbReference>
<dbReference type="InterPro" id="IPR006143">
    <property type="entry name" value="RND_pump_MFP"/>
</dbReference>
<dbReference type="NCBIfam" id="TIGR01730">
    <property type="entry name" value="RND_mfp"/>
    <property type="match status" value="1"/>
</dbReference>
<feature type="signal peptide" evidence="3">
    <location>
        <begin position="1"/>
        <end position="26"/>
    </location>
</feature>
<dbReference type="GO" id="GO:0022857">
    <property type="term" value="F:transmembrane transporter activity"/>
    <property type="evidence" value="ECO:0007669"/>
    <property type="project" value="InterPro"/>
</dbReference>
<accession>A0A0K1P9C8</accession>
<feature type="domain" description="CzcB-like barrel-sandwich hybrid" evidence="5">
    <location>
        <begin position="90"/>
        <end position="219"/>
    </location>
</feature>
<dbReference type="GO" id="GO:0060003">
    <property type="term" value="P:copper ion export"/>
    <property type="evidence" value="ECO:0007669"/>
    <property type="project" value="TreeGrafter"/>
</dbReference>
<dbReference type="PANTHER" id="PTHR30097">
    <property type="entry name" value="CATION EFFLUX SYSTEM PROTEIN CUSB"/>
    <property type="match status" value="1"/>
</dbReference>
<feature type="domain" description="CusB-like beta-barrel" evidence="4">
    <location>
        <begin position="234"/>
        <end position="308"/>
    </location>
</feature>
<dbReference type="Pfam" id="PF25973">
    <property type="entry name" value="BSH_CzcB"/>
    <property type="match status" value="1"/>
</dbReference>